<keyword evidence="2" id="KW-1185">Reference proteome</keyword>
<evidence type="ECO:0000313" key="2">
    <source>
        <dbReference type="Proteomes" id="UP000317650"/>
    </source>
</evidence>
<dbReference type="EMBL" id="PYDT01000010">
    <property type="protein sequence ID" value="THU47788.1"/>
    <property type="molecule type" value="Genomic_DNA"/>
</dbReference>
<accession>A0A4S8IHI4</accession>
<evidence type="ECO:0000313" key="1">
    <source>
        <dbReference type="EMBL" id="THU47788.1"/>
    </source>
</evidence>
<dbReference type="STRING" id="52838.A0A4S8IHI4"/>
<dbReference type="Proteomes" id="UP000317650">
    <property type="component" value="Chromosome 9"/>
</dbReference>
<dbReference type="AlphaFoldDB" id="A0A4S8IHI4"/>
<organism evidence="1 2">
    <name type="scientific">Musa balbisiana</name>
    <name type="common">Banana</name>
    <dbReference type="NCBI Taxonomy" id="52838"/>
    <lineage>
        <taxon>Eukaryota</taxon>
        <taxon>Viridiplantae</taxon>
        <taxon>Streptophyta</taxon>
        <taxon>Embryophyta</taxon>
        <taxon>Tracheophyta</taxon>
        <taxon>Spermatophyta</taxon>
        <taxon>Magnoliopsida</taxon>
        <taxon>Liliopsida</taxon>
        <taxon>Zingiberales</taxon>
        <taxon>Musaceae</taxon>
        <taxon>Musa</taxon>
    </lineage>
</organism>
<name>A0A4S8IHI4_MUSBA</name>
<comment type="caution">
    <text evidence="1">The sequence shown here is derived from an EMBL/GenBank/DDBJ whole genome shotgun (WGS) entry which is preliminary data.</text>
</comment>
<protein>
    <submittedName>
        <fullName evidence="1">Uncharacterized protein</fullName>
    </submittedName>
</protein>
<dbReference type="PANTHER" id="PTHR36702">
    <property type="entry name" value="HOLLIDAY JUNCTION RESOLVASE"/>
    <property type="match status" value="1"/>
</dbReference>
<proteinExistence type="predicted"/>
<sequence length="216" mass="24167">MEGETKRNELESLIEAIKGSNLRVGGRLNLDGFKVLECRISLISQLGNVNDFNQSGSSFQALLLEYLVEFWEESTCLGMPQCMLNKTILSVASTYLESDMHNCLSKFLVLGTKAIKWCERHLEITINSIGESHDENCSSIFYQIILDSLSLSSSVIFALTRSPVFGEKEVVLIIEDFILDLLNLTKTSVVETKASDLKSARCQGPKMLEPERDEAF</sequence>
<gene>
    <name evidence="1" type="ORF">C4D60_Mb09t19340</name>
</gene>
<dbReference type="PANTHER" id="PTHR36702:SF1">
    <property type="entry name" value="HOLLIDAY JUNCTION RESOLVASE"/>
    <property type="match status" value="1"/>
</dbReference>
<reference evidence="1 2" key="1">
    <citation type="journal article" date="2019" name="Nat. Plants">
        <title>Genome sequencing of Musa balbisiana reveals subgenome evolution and function divergence in polyploid bananas.</title>
        <authorList>
            <person name="Yao X."/>
        </authorList>
    </citation>
    <scope>NUCLEOTIDE SEQUENCE [LARGE SCALE GENOMIC DNA]</scope>
    <source>
        <strain evidence="2">cv. DH-PKW</strain>
        <tissue evidence="1">Leaves</tissue>
    </source>
</reference>